<proteinExistence type="inferred from homology"/>
<dbReference type="InterPro" id="IPR029033">
    <property type="entry name" value="His_PPase_superfam"/>
</dbReference>
<dbReference type="NCBIfam" id="TIGR01258">
    <property type="entry name" value="pgm_1"/>
    <property type="match status" value="1"/>
</dbReference>
<organism evidence="1 2">
    <name type="scientific">Durusdinium trenchii</name>
    <dbReference type="NCBI Taxonomy" id="1381693"/>
    <lineage>
        <taxon>Eukaryota</taxon>
        <taxon>Sar</taxon>
        <taxon>Alveolata</taxon>
        <taxon>Dinophyceae</taxon>
        <taxon>Suessiales</taxon>
        <taxon>Symbiodiniaceae</taxon>
        <taxon>Durusdinium</taxon>
    </lineage>
</organism>
<dbReference type="CDD" id="cd07067">
    <property type="entry name" value="HP_PGM_like"/>
    <property type="match status" value="1"/>
</dbReference>
<name>A0ABP0QQF5_9DINO</name>
<evidence type="ECO:0000313" key="1">
    <source>
        <dbReference type="EMBL" id="CAK9089376.1"/>
    </source>
</evidence>
<keyword evidence="2" id="KW-1185">Reference proteome</keyword>
<sequence>MSKKAGPKRPTGPRRVRTRPRQRRSNGFDLRQKAVAAYPGENFQATLVFSRHGESEWNVANIFTGWVDVDLSEKGLGEAKGAGELLKADARCGELRKTWEERTCNLALEAADQLYVPTNKSWRLNERMYGGLTGLDKKETVVKHGAEQVQVWRRSFDIPPPPLEKDSKYHPSNEAKYKALDPKDVPDTECLKDTIARVMPYWEEAIVPELKAGKTVFVAAHGNSIRAIVKMIEGISDDVIPGLEIPTGTPLVYELDADLKPIASPLAVEPLKFGRYLGDAEKIKAAAEAVKNQTKAARGTGRCA</sequence>
<dbReference type="PANTHER" id="PTHR11931">
    <property type="entry name" value="PHOSPHOGLYCERATE MUTASE"/>
    <property type="match status" value="1"/>
</dbReference>
<reference evidence="1 2" key="1">
    <citation type="submission" date="2024-02" db="EMBL/GenBank/DDBJ databases">
        <authorList>
            <person name="Chen Y."/>
            <person name="Shah S."/>
            <person name="Dougan E. K."/>
            <person name="Thang M."/>
            <person name="Chan C."/>
        </authorList>
    </citation>
    <scope>NUCLEOTIDE SEQUENCE [LARGE SCALE GENOMIC DNA]</scope>
</reference>
<evidence type="ECO:0000313" key="2">
    <source>
        <dbReference type="Proteomes" id="UP001642464"/>
    </source>
</evidence>
<dbReference type="SMART" id="SM00855">
    <property type="entry name" value="PGAM"/>
    <property type="match status" value="1"/>
</dbReference>
<comment type="caution">
    <text evidence="1">The sequence shown here is derived from an EMBL/GenBank/DDBJ whole genome shotgun (WGS) entry which is preliminary data.</text>
</comment>
<dbReference type="Gene3D" id="3.40.50.1240">
    <property type="entry name" value="Phosphoglycerate mutase-like"/>
    <property type="match status" value="1"/>
</dbReference>
<dbReference type="SUPFAM" id="SSF53254">
    <property type="entry name" value="Phosphoglycerate mutase-like"/>
    <property type="match status" value="1"/>
</dbReference>
<dbReference type="HAMAP" id="MF_01039">
    <property type="entry name" value="PGAM_GpmA"/>
    <property type="match status" value="1"/>
</dbReference>
<dbReference type="InterPro" id="IPR005952">
    <property type="entry name" value="Phosphogly_mut1"/>
</dbReference>
<protein>
    <submittedName>
        <fullName evidence="1">2</fullName>
    </submittedName>
</protein>
<dbReference type="Proteomes" id="UP001642464">
    <property type="component" value="Unassembled WGS sequence"/>
</dbReference>
<dbReference type="EMBL" id="CAXAMM010039840">
    <property type="protein sequence ID" value="CAK9089376.1"/>
    <property type="molecule type" value="Genomic_DNA"/>
</dbReference>
<gene>
    <name evidence="1" type="ORF">SCF082_LOCUS42166</name>
</gene>
<dbReference type="Pfam" id="PF00300">
    <property type="entry name" value="His_Phos_1"/>
    <property type="match status" value="1"/>
</dbReference>
<dbReference type="InterPro" id="IPR013078">
    <property type="entry name" value="His_Pase_superF_clade-1"/>
</dbReference>
<accession>A0ABP0QQF5</accession>